<dbReference type="PANTHER" id="PTHR18964:SF149">
    <property type="entry name" value="BIFUNCTIONAL UDP-N-ACETYLGLUCOSAMINE 2-EPIMERASE_N-ACETYLMANNOSAMINE KINASE"/>
    <property type="match status" value="1"/>
</dbReference>
<dbReference type="Proteomes" id="UP001262835">
    <property type="component" value="Unassembled WGS sequence"/>
</dbReference>
<reference evidence="2 3" key="1">
    <citation type="submission" date="2023-08" db="EMBL/GenBank/DDBJ databases">
        <title>Microbacterium aquilitoris sp. nov. and Microbacterium gwkjibeachense sp. nov., isolated from beach.</title>
        <authorList>
            <person name="Lee S.D."/>
            <person name="Yang H."/>
            <person name="Kim I."/>
        </authorList>
    </citation>
    <scope>NUCLEOTIDE SEQUENCE [LARGE SCALE GENOMIC DNA]</scope>
    <source>
        <strain evidence="2 3">KSW-18</strain>
    </source>
</reference>
<organism evidence="2 3">
    <name type="scientific">Microbacterium aquilitoris</name>
    <dbReference type="NCBI Taxonomy" id="3067307"/>
    <lineage>
        <taxon>Bacteria</taxon>
        <taxon>Bacillati</taxon>
        <taxon>Actinomycetota</taxon>
        <taxon>Actinomycetes</taxon>
        <taxon>Micrococcales</taxon>
        <taxon>Microbacteriaceae</taxon>
        <taxon>Microbacterium</taxon>
    </lineage>
</organism>
<gene>
    <name evidence="2" type="ORF">Q9S78_07190</name>
</gene>
<dbReference type="Pfam" id="PF00480">
    <property type="entry name" value="ROK"/>
    <property type="match status" value="1"/>
</dbReference>
<name>A0ABU3GJ84_9MICO</name>
<evidence type="ECO:0000313" key="3">
    <source>
        <dbReference type="Proteomes" id="UP001262835"/>
    </source>
</evidence>
<dbReference type="InterPro" id="IPR043129">
    <property type="entry name" value="ATPase_NBD"/>
</dbReference>
<dbReference type="SUPFAM" id="SSF53067">
    <property type="entry name" value="Actin-like ATPase domain"/>
    <property type="match status" value="1"/>
</dbReference>
<accession>A0ABU3GJ84</accession>
<comment type="caution">
    <text evidence="2">The sequence shown here is derived from an EMBL/GenBank/DDBJ whole genome shotgun (WGS) entry which is preliminary data.</text>
</comment>
<evidence type="ECO:0000313" key="2">
    <source>
        <dbReference type="EMBL" id="MDT3330450.1"/>
    </source>
</evidence>
<dbReference type="InterPro" id="IPR000600">
    <property type="entry name" value="ROK"/>
</dbReference>
<proteinExistence type="inferred from homology"/>
<protein>
    <submittedName>
        <fullName evidence="2">ROK family protein</fullName>
    </submittedName>
</protein>
<sequence length="300" mass="29027">MRVGIDVGGTKTLAVAVDDGGRVVATDRRATGRGAEAVVDGICAAVHAVLGDAPPGPVGVGMPGQVSPGGVVRHALNLGIGSVDLAEAVAARIGVRPVVENDVRAAAVGAAALLPATDSLAYLNLGTGVAAGIVRGGMPWRGARGAAGEIGHLSVDPAGPVCPCGQRGCIEAVAGGAGVAARWGKPSPLPVAEVFDCADAGDPLARSLRADLVRGVAAAVQALVLTADVELVVLGGGVSRLGERVFAPVRTALRAAASGSAFLASLDLAERLAPVPAGEPVGAVGAALLAGSPVGVAPGL</sequence>
<dbReference type="RefSeq" id="WP_311869811.1">
    <property type="nucleotide sequence ID" value="NZ_JAUZVT010000002.1"/>
</dbReference>
<dbReference type="Gene3D" id="3.30.420.40">
    <property type="match status" value="2"/>
</dbReference>
<keyword evidence="3" id="KW-1185">Reference proteome</keyword>
<evidence type="ECO:0000256" key="1">
    <source>
        <dbReference type="ARBA" id="ARBA00006479"/>
    </source>
</evidence>
<dbReference type="PANTHER" id="PTHR18964">
    <property type="entry name" value="ROK (REPRESSOR, ORF, KINASE) FAMILY"/>
    <property type="match status" value="1"/>
</dbReference>
<comment type="similarity">
    <text evidence="1">Belongs to the ROK (NagC/XylR) family.</text>
</comment>
<dbReference type="EMBL" id="JAUZVT010000002">
    <property type="protein sequence ID" value="MDT3330450.1"/>
    <property type="molecule type" value="Genomic_DNA"/>
</dbReference>